<keyword evidence="3" id="KW-1185">Reference proteome</keyword>
<dbReference type="Gramene" id="novel_model_4414_5bd9a17a">
    <property type="protein sequence ID" value="cds.novel_model_4414_5bd9a17a"/>
    <property type="gene ID" value="novel_gene_2311_5bd9a17a"/>
</dbReference>
<proteinExistence type="predicted"/>
<organism evidence="2 3">
    <name type="scientific">Cannabis sativa</name>
    <name type="common">Hemp</name>
    <name type="synonym">Marijuana</name>
    <dbReference type="NCBI Taxonomy" id="3483"/>
    <lineage>
        <taxon>Eukaryota</taxon>
        <taxon>Viridiplantae</taxon>
        <taxon>Streptophyta</taxon>
        <taxon>Embryophyta</taxon>
        <taxon>Tracheophyta</taxon>
        <taxon>Spermatophyta</taxon>
        <taxon>Magnoliopsida</taxon>
        <taxon>eudicotyledons</taxon>
        <taxon>Gunneridae</taxon>
        <taxon>Pentapetalae</taxon>
        <taxon>rosids</taxon>
        <taxon>fabids</taxon>
        <taxon>Rosales</taxon>
        <taxon>Cannabaceae</taxon>
        <taxon>Cannabis</taxon>
    </lineage>
</organism>
<dbReference type="AlphaFoldDB" id="A0A803R2U9"/>
<dbReference type="Proteomes" id="UP000596661">
    <property type="component" value="Chromosome 5"/>
</dbReference>
<evidence type="ECO:0000313" key="3">
    <source>
        <dbReference type="Proteomes" id="UP000596661"/>
    </source>
</evidence>
<feature type="compositionally biased region" description="Polar residues" evidence="1">
    <location>
        <begin position="1"/>
        <end position="21"/>
    </location>
</feature>
<name>A0A803R2U9_CANSA</name>
<reference evidence="2" key="1">
    <citation type="submission" date="2018-11" db="EMBL/GenBank/DDBJ databases">
        <authorList>
            <person name="Grassa J C."/>
        </authorList>
    </citation>
    <scope>NUCLEOTIDE SEQUENCE [LARGE SCALE GENOMIC DNA]</scope>
</reference>
<reference evidence="2" key="2">
    <citation type="submission" date="2021-03" db="UniProtKB">
        <authorList>
            <consortium name="EnsemblPlants"/>
        </authorList>
    </citation>
    <scope>IDENTIFICATION</scope>
</reference>
<evidence type="ECO:0000313" key="2">
    <source>
        <dbReference type="EnsemblPlants" id="cds.novel_model_4414_5bd9a17a"/>
    </source>
</evidence>
<evidence type="ECO:0000256" key="1">
    <source>
        <dbReference type="SAM" id="MobiDB-lite"/>
    </source>
</evidence>
<protein>
    <submittedName>
        <fullName evidence="2">Uncharacterized protein</fullName>
    </submittedName>
</protein>
<feature type="region of interest" description="Disordered" evidence="1">
    <location>
        <begin position="1"/>
        <end position="35"/>
    </location>
</feature>
<dbReference type="EMBL" id="UZAU01000434">
    <property type="status" value="NOT_ANNOTATED_CDS"/>
    <property type="molecule type" value="Genomic_DNA"/>
</dbReference>
<dbReference type="EnsemblPlants" id="novel_model_4414_5bd9a17a">
    <property type="protein sequence ID" value="cds.novel_model_4414_5bd9a17a"/>
    <property type="gene ID" value="novel_gene_2311_5bd9a17a"/>
</dbReference>
<sequence length="66" mass="7592">MRLPWSSNTQGVSHPSMSGSRNPFIRSLTMPTAKPPQSDRSFIYIILYQCLPSFSKFQPILYIEEL</sequence>
<accession>A0A803R2U9</accession>